<accession>A0ABY9BR61</accession>
<keyword evidence="3" id="KW-1133">Transmembrane helix</keyword>
<organism evidence="4 5">
    <name type="scientific">Vitis vinifera</name>
    <name type="common">Grape</name>
    <dbReference type="NCBI Taxonomy" id="29760"/>
    <lineage>
        <taxon>Eukaryota</taxon>
        <taxon>Viridiplantae</taxon>
        <taxon>Streptophyta</taxon>
        <taxon>Embryophyta</taxon>
        <taxon>Tracheophyta</taxon>
        <taxon>Spermatophyta</taxon>
        <taxon>Magnoliopsida</taxon>
        <taxon>eudicotyledons</taxon>
        <taxon>Gunneridae</taxon>
        <taxon>Pentapetalae</taxon>
        <taxon>rosids</taxon>
        <taxon>Vitales</taxon>
        <taxon>Vitaceae</taxon>
        <taxon>Viteae</taxon>
        <taxon>Vitis</taxon>
    </lineage>
</organism>
<evidence type="ECO:0008006" key="6">
    <source>
        <dbReference type="Google" id="ProtNLM"/>
    </source>
</evidence>
<dbReference type="Proteomes" id="UP001227230">
    <property type="component" value="Chromosome 4"/>
</dbReference>
<keyword evidence="3" id="KW-0472">Membrane</keyword>
<protein>
    <recommendedName>
        <fullName evidence="6">Transmembrane protein</fullName>
    </recommendedName>
</protein>
<keyword evidence="1" id="KW-0175">Coiled coil</keyword>
<evidence type="ECO:0000256" key="1">
    <source>
        <dbReference type="SAM" id="Coils"/>
    </source>
</evidence>
<evidence type="ECO:0000256" key="2">
    <source>
        <dbReference type="SAM" id="MobiDB-lite"/>
    </source>
</evidence>
<dbReference type="PANTHER" id="PTHR33287:SF2">
    <property type="entry name" value="TRANSMEMBRANE PROTEIN"/>
    <property type="match status" value="1"/>
</dbReference>
<evidence type="ECO:0000313" key="5">
    <source>
        <dbReference type="Proteomes" id="UP001227230"/>
    </source>
</evidence>
<dbReference type="PANTHER" id="PTHR33287">
    <property type="entry name" value="OS03G0453550 PROTEIN"/>
    <property type="match status" value="1"/>
</dbReference>
<proteinExistence type="predicted"/>
<dbReference type="EMBL" id="CP126651">
    <property type="protein sequence ID" value="WJZ85195.1"/>
    <property type="molecule type" value="Genomic_DNA"/>
</dbReference>
<feature type="compositionally biased region" description="Low complexity" evidence="2">
    <location>
        <begin position="122"/>
        <end position="139"/>
    </location>
</feature>
<keyword evidence="3" id="KW-0812">Transmembrane</keyword>
<gene>
    <name evidence="4" type="ORF">VitviT2T_004743</name>
</gene>
<feature type="transmembrane region" description="Helical" evidence="3">
    <location>
        <begin position="38"/>
        <end position="58"/>
    </location>
</feature>
<feature type="transmembrane region" description="Helical" evidence="3">
    <location>
        <begin position="160"/>
        <end position="185"/>
    </location>
</feature>
<feature type="transmembrane region" description="Helical" evidence="3">
    <location>
        <begin position="64"/>
        <end position="86"/>
    </location>
</feature>
<name>A0ABY9BR61_VITVI</name>
<sequence length="216" mass="24470">MDENQIKEQEKKVEEMRSIVEKQEKRIQSLQSNTFKLANFYFVFQGVILTAISGRMSLACSHLWLPSTLSSLAGMVNLVALFTIGLKYTRTLSQQHENQLEYQAVVQNLHHLKTSHGQSQTPVPSNSENPPSVPSNSESQLTSTNSVEQNKDHFTEAKHYLVFVICFILFVAFLCVTMISCWKILCGGDECENLPDNEKCINLCDGAKCIRVCREY</sequence>
<evidence type="ECO:0000256" key="3">
    <source>
        <dbReference type="SAM" id="Phobius"/>
    </source>
</evidence>
<feature type="region of interest" description="Disordered" evidence="2">
    <location>
        <begin position="115"/>
        <end position="147"/>
    </location>
</feature>
<evidence type="ECO:0000313" key="4">
    <source>
        <dbReference type="EMBL" id="WJZ85195.1"/>
    </source>
</evidence>
<reference evidence="4 5" key="1">
    <citation type="journal article" date="2023" name="Hortic Res">
        <title>The complete reference genome for grapevine (Vitis vinifera L.) genetics and breeding.</title>
        <authorList>
            <person name="Shi X."/>
            <person name="Cao S."/>
            <person name="Wang X."/>
            <person name="Huang S."/>
            <person name="Wang Y."/>
            <person name="Liu Z."/>
            <person name="Liu W."/>
            <person name="Leng X."/>
            <person name="Peng Y."/>
            <person name="Wang N."/>
            <person name="Wang Y."/>
            <person name="Ma Z."/>
            <person name="Xu X."/>
            <person name="Zhang F."/>
            <person name="Xue H."/>
            <person name="Zhong H."/>
            <person name="Wang Y."/>
            <person name="Zhang K."/>
            <person name="Velt A."/>
            <person name="Avia K."/>
            <person name="Holtgrawe D."/>
            <person name="Grimplet J."/>
            <person name="Matus J.T."/>
            <person name="Ware D."/>
            <person name="Wu X."/>
            <person name="Wang H."/>
            <person name="Liu C."/>
            <person name="Fang Y."/>
            <person name="Rustenholz C."/>
            <person name="Cheng Z."/>
            <person name="Xiao H."/>
            <person name="Zhou Y."/>
        </authorList>
    </citation>
    <scope>NUCLEOTIDE SEQUENCE [LARGE SCALE GENOMIC DNA]</scope>
    <source>
        <strain evidence="5">cv. Pinot noir / PN40024</strain>
        <tissue evidence="4">Leaf</tissue>
    </source>
</reference>
<feature type="coiled-coil region" evidence="1">
    <location>
        <begin position="6"/>
        <end position="33"/>
    </location>
</feature>
<keyword evidence="5" id="KW-1185">Reference proteome</keyword>